<dbReference type="AlphaFoldDB" id="A0A914CE04"/>
<feature type="chain" id="PRO_5038009897" evidence="1">
    <location>
        <begin position="18"/>
        <end position="204"/>
    </location>
</feature>
<proteinExistence type="predicted"/>
<accession>A0A914CE04</accession>
<organism evidence="2 3">
    <name type="scientific">Acrobeloides nanus</name>
    <dbReference type="NCBI Taxonomy" id="290746"/>
    <lineage>
        <taxon>Eukaryota</taxon>
        <taxon>Metazoa</taxon>
        <taxon>Ecdysozoa</taxon>
        <taxon>Nematoda</taxon>
        <taxon>Chromadorea</taxon>
        <taxon>Rhabditida</taxon>
        <taxon>Tylenchina</taxon>
        <taxon>Cephalobomorpha</taxon>
        <taxon>Cephaloboidea</taxon>
        <taxon>Cephalobidae</taxon>
        <taxon>Acrobeloides</taxon>
    </lineage>
</organism>
<keyword evidence="1" id="KW-0732">Signal</keyword>
<evidence type="ECO:0000313" key="3">
    <source>
        <dbReference type="WBParaSite" id="ACRNAN_Path_932.g3594.t1"/>
    </source>
</evidence>
<name>A0A914CE04_9BILA</name>
<keyword evidence="2" id="KW-1185">Reference proteome</keyword>
<evidence type="ECO:0000313" key="2">
    <source>
        <dbReference type="Proteomes" id="UP000887540"/>
    </source>
</evidence>
<reference evidence="3" key="1">
    <citation type="submission" date="2022-11" db="UniProtKB">
        <authorList>
            <consortium name="WormBaseParasite"/>
        </authorList>
    </citation>
    <scope>IDENTIFICATION</scope>
</reference>
<sequence>MLGKLALFSVCVAVAFSVCTDKVTNVVQISDDSNGNYNVVFNNADGATYDNNSNPSCYNNEANLRMPGVLGLISGTVVVNQAIVLDNATQALLTLTKNDNLIKTACKDGKSNNFLIPDKDCKFDFCPKETALCKALSTPGTHTLGELEGDAGIGSEIALPNLSDAIKPLLKGQWRVTIKIQNGAGTVVASILIPSNEDWLYIEQ</sequence>
<evidence type="ECO:0000256" key="1">
    <source>
        <dbReference type="SAM" id="SignalP"/>
    </source>
</evidence>
<protein>
    <submittedName>
        <fullName evidence="3">Uncharacterized protein</fullName>
    </submittedName>
</protein>
<feature type="signal peptide" evidence="1">
    <location>
        <begin position="1"/>
        <end position="17"/>
    </location>
</feature>
<dbReference type="Proteomes" id="UP000887540">
    <property type="component" value="Unplaced"/>
</dbReference>
<dbReference type="WBParaSite" id="ACRNAN_Path_932.g3594.t1">
    <property type="protein sequence ID" value="ACRNAN_Path_932.g3594.t1"/>
    <property type="gene ID" value="ACRNAN_Path_932.g3594"/>
</dbReference>